<accession>A0ABT9V306</accession>
<dbReference type="NCBIfam" id="TIGR02905">
    <property type="entry name" value="spore_yutH"/>
    <property type="match status" value="1"/>
</dbReference>
<protein>
    <submittedName>
        <fullName evidence="1">Spore coat protein YutH</fullName>
    </submittedName>
</protein>
<gene>
    <name evidence="1" type="ORF">J2S07_001619</name>
</gene>
<evidence type="ECO:0000313" key="2">
    <source>
        <dbReference type="Proteomes" id="UP001231362"/>
    </source>
</evidence>
<dbReference type="EMBL" id="JAUSTU010000006">
    <property type="protein sequence ID" value="MDQ0155314.1"/>
    <property type="molecule type" value="Genomic_DNA"/>
</dbReference>
<proteinExistence type="predicted"/>
<dbReference type="InterPro" id="IPR011009">
    <property type="entry name" value="Kinase-like_dom_sf"/>
</dbReference>
<dbReference type="PANTHER" id="PTHR39179:SF2">
    <property type="entry name" value="ENDOSPORE COAT-ASSOCIATED PROTEIN YUTH"/>
    <property type="match status" value="1"/>
</dbReference>
<dbReference type="PANTHER" id="PTHR39179">
    <property type="entry name" value="SPORE COAT PROTEIN I"/>
    <property type="match status" value="1"/>
</dbReference>
<organism evidence="1 2">
    <name type="scientific">Anoxybacillus andreesenii</name>
    <dbReference type="NCBI Taxonomy" id="1325932"/>
    <lineage>
        <taxon>Bacteria</taxon>
        <taxon>Bacillati</taxon>
        <taxon>Bacillota</taxon>
        <taxon>Bacilli</taxon>
        <taxon>Bacillales</taxon>
        <taxon>Anoxybacillaceae</taxon>
        <taxon>Anoxybacillus</taxon>
    </lineage>
</organism>
<dbReference type="SUPFAM" id="SSF56112">
    <property type="entry name" value="Protein kinase-like (PK-like)"/>
    <property type="match status" value="1"/>
</dbReference>
<keyword evidence="2" id="KW-1185">Reference proteome</keyword>
<name>A0ABT9V306_9BACL</name>
<dbReference type="Proteomes" id="UP001231362">
    <property type="component" value="Unassembled WGS sequence"/>
</dbReference>
<comment type="caution">
    <text evidence="1">The sequence shown here is derived from an EMBL/GenBank/DDBJ whole genome shotgun (WGS) entry which is preliminary data.</text>
</comment>
<reference evidence="1 2" key="1">
    <citation type="submission" date="2023-07" db="EMBL/GenBank/DDBJ databases">
        <title>Genomic Encyclopedia of Type Strains, Phase IV (KMG-IV): sequencing the most valuable type-strain genomes for metagenomic binning, comparative biology and taxonomic classification.</title>
        <authorList>
            <person name="Goeker M."/>
        </authorList>
    </citation>
    <scope>NUCLEOTIDE SEQUENCE [LARGE SCALE GENOMIC DNA]</scope>
    <source>
        <strain evidence="1 2">DSM 23948</strain>
    </source>
</reference>
<dbReference type="Gene3D" id="3.90.1200.10">
    <property type="match status" value="1"/>
</dbReference>
<keyword evidence="1" id="KW-0167">Capsid protein</keyword>
<dbReference type="RefSeq" id="WP_307149882.1">
    <property type="nucleotide sequence ID" value="NZ_JAUSTU010000006.1"/>
</dbReference>
<evidence type="ECO:0000313" key="1">
    <source>
        <dbReference type="EMBL" id="MDQ0155314.1"/>
    </source>
</evidence>
<keyword evidence="1" id="KW-0946">Virion</keyword>
<dbReference type="InterPro" id="IPR047175">
    <property type="entry name" value="CotS-like"/>
</dbReference>
<sequence length="335" mass="40297">MLQRLLHQKFRIQAPREIRIGPYEACQNEQNIYLLIPTQNMEENFLLELDHLAKHLADTGDSGVYQFLKSQDGNSVIKWENSQYCVLSKKNVDRRPVKQIGRKLAKFHARGRTVPFEVRSINRIGMWKTFWEQRLDQMEKVWNSKLFQAPENEFERLFIESFPYYMGLAENAIQYLSDTEQDDDPAAIDSGTICHQHFSSRTWGEKLLIKNPFDWVFDHGTRDLAEWTRDCYFRNIKTYEPEVSQFFQDYASISMLSSFSWRLLYARLLFPLHYFESVEEYHITTSEQERHLQEEKLKKCVEQSREYEEFLRDFYRIARVPVRRMNIPSVEWLQR</sequence>
<dbReference type="InterPro" id="IPR014254">
    <property type="entry name" value="Spore_coat_YutH"/>
</dbReference>